<dbReference type="Proteomes" id="UP000272560">
    <property type="component" value="Unassembled WGS sequence"/>
</dbReference>
<dbReference type="PROSITE" id="PS51736">
    <property type="entry name" value="RECOMBINASES_3"/>
    <property type="match status" value="1"/>
</dbReference>
<dbReference type="InterPro" id="IPR050639">
    <property type="entry name" value="SSR_resolvase"/>
</dbReference>
<organism evidence="7 8">
    <name type="scientific">Arthrobacter cheniae</name>
    <dbReference type="NCBI Taxonomy" id="1258888"/>
    <lineage>
        <taxon>Bacteria</taxon>
        <taxon>Bacillati</taxon>
        <taxon>Actinomycetota</taxon>
        <taxon>Actinomycetes</taxon>
        <taxon>Micrococcales</taxon>
        <taxon>Micrococcaceae</taxon>
        <taxon>Arthrobacter</taxon>
    </lineage>
</organism>
<dbReference type="Pfam" id="PF00239">
    <property type="entry name" value="Resolvase"/>
    <property type="match status" value="1"/>
</dbReference>
<evidence type="ECO:0000259" key="6">
    <source>
        <dbReference type="PROSITE" id="PS51736"/>
    </source>
</evidence>
<dbReference type="AlphaFoldDB" id="A0A3A5LWR9"/>
<reference evidence="7 8" key="1">
    <citation type="submission" date="2018-09" db="EMBL/GenBank/DDBJ databases">
        <title>Novel species of Arthrobacter.</title>
        <authorList>
            <person name="Liu Q."/>
            <person name="Xin Y.-H."/>
        </authorList>
    </citation>
    <scope>NUCLEOTIDE SEQUENCE [LARGE SCALE GENOMIC DNA]</scope>
    <source>
        <strain evidence="7 8">Hz2</strain>
    </source>
</reference>
<dbReference type="EMBL" id="QZVT01000018">
    <property type="protein sequence ID" value="RJT74871.1"/>
    <property type="molecule type" value="Genomic_DNA"/>
</dbReference>
<dbReference type="SUPFAM" id="SSF53041">
    <property type="entry name" value="Resolvase-like"/>
    <property type="match status" value="1"/>
</dbReference>
<feature type="active site" description="O-(5'-phospho-DNA)-serine intermediate" evidence="5">
    <location>
        <position position="13"/>
    </location>
</feature>
<dbReference type="InterPro" id="IPR006119">
    <property type="entry name" value="Resolv_N"/>
</dbReference>
<comment type="caution">
    <text evidence="7">The sequence shown here is derived from an EMBL/GenBank/DDBJ whole genome shotgun (WGS) entry which is preliminary data.</text>
</comment>
<dbReference type="CDD" id="cd03768">
    <property type="entry name" value="SR_ResInv"/>
    <property type="match status" value="1"/>
</dbReference>
<dbReference type="PANTHER" id="PTHR30461">
    <property type="entry name" value="DNA-INVERTASE FROM LAMBDOID PROPHAGE"/>
    <property type="match status" value="1"/>
</dbReference>
<keyword evidence="4" id="KW-0233">DNA recombination</keyword>
<name>A0A3A5LWR9_9MICC</name>
<feature type="domain" description="Resolvase/invertase-type recombinase catalytic" evidence="6">
    <location>
        <begin position="5"/>
        <end position="139"/>
    </location>
</feature>
<dbReference type="GO" id="GO:0000150">
    <property type="term" value="F:DNA strand exchange activity"/>
    <property type="evidence" value="ECO:0007669"/>
    <property type="project" value="InterPro"/>
</dbReference>
<keyword evidence="2" id="KW-0229">DNA integration</keyword>
<proteinExistence type="inferred from homology"/>
<keyword evidence="8" id="KW-1185">Reference proteome</keyword>
<evidence type="ECO:0000313" key="8">
    <source>
        <dbReference type="Proteomes" id="UP000272560"/>
    </source>
</evidence>
<sequence length="193" mass="21027">MPGWEVFEYSRVSTLEQNADLQHAALMAAGCDRIFVDHGVSGTMASRPELNKLLEHLRKGDEVVVWKLDRLGRNTRNLLALIDDLEGRGMHFQSVTEGISATGSMGRAMLTVISAFAQLERDQLAERTRAGMAVAAANGRKAGRREVTSDHAKVKRARDLKAQGLAPADIGKIIGASRATVYRSLNIESSQTV</sequence>
<dbReference type="Gene3D" id="1.10.10.60">
    <property type="entry name" value="Homeodomain-like"/>
    <property type="match status" value="1"/>
</dbReference>
<dbReference type="GO" id="GO:0015074">
    <property type="term" value="P:DNA integration"/>
    <property type="evidence" value="ECO:0007669"/>
    <property type="project" value="UniProtKB-KW"/>
</dbReference>
<evidence type="ECO:0000313" key="7">
    <source>
        <dbReference type="EMBL" id="RJT74871.1"/>
    </source>
</evidence>
<dbReference type="PROSITE" id="PS00398">
    <property type="entry name" value="RECOMBINASES_2"/>
    <property type="match status" value="1"/>
</dbReference>
<dbReference type="Gene3D" id="3.40.50.1390">
    <property type="entry name" value="Resolvase, N-terminal catalytic domain"/>
    <property type="match status" value="1"/>
</dbReference>
<dbReference type="GO" id="GO:0003677">
    <property type="term" value="F:DNA binding"/>
    <property type="evidence" value="ECO:0007669"/>
    <property type="project" value="UniProtKB-KW"/>
</dbReference>
<evidence type="ECO:0000256" key="3">
    <source>
        <dbReference type="ARBA" id="ARBA00023125"/>
    </source>
</evidence>
<protein>
    <submittedName>
        <fullName evidence="7">Recombinase family protein</fullName>
    </submittedName>
</protein>
<gene>
    <name evidence="7" type="ORF">D6T63_18290</name>
</gene>
<dbReference type="InterPro" id="IPR006118">
    <property type="entry name" value="Recombinase_CS"/>
</dbReference>
<evidence type="ECO:0000256" key="1">
    <source>
        <dbReference type="ARBA" id="ARBA00009913"/>
    </source>
</evidence>
<keyword evidence="3" id="KW-0238">DNA-binding</keyword>
<dbReference type="RefSeq" id="WP_120150765.1">
    <property type="nucleotide sequence ID" value="NZ_QZVT01000018.1"/>
</dbReference>
<dbReference type="FunFam" id="3.40.50.1390:FF:000001">
    <property type="entry name" value="DNA recombinase"/>
    <property type="match status" value="1"/>
</dbReference>
<dbReference type="OrthoDB" id="3621759at2"/>
<dbReference type="SMART" id="SM00857">
    <property type="entry name" value="Resolvase"/>
    <property type="match status" value="1"/>
</dbReference>
<accession>A0A3A5LWR9</accession>
<dbReference type="InterPro" id="IPR036162">
    <property type="entry name" value="Resolvase-like_N_sf"/>
</dbReference>
<evidence type="ECO:0000256" key="2">
    <source>
        <dbReference type="ARBA" id="ARBA00022908"/>
    </source>
</evidence>
<comment type="similarity">
    <text evidence="1">Belongs to the site-specific recombinase resolvase family.</text>
</comment>
<dbReference type="PANTHER" id="PTHR30461:SF2">
    <property type="entry name" value="SERINE RECOMBINASE PINE-RELATED"/>
    <property type="match status" value="1"/>
</dbReference>
<evidence type="ECO:0000256" key="4">
    <source>
        <dbReference type="ARBA" id="ARBA00023172"/>
    </source>
</evidence>
<evidence type="ECO:0000256" key="5">
    <source>
        <dbReference type="PIRSR" id="PIRSR606118-50"/>
    </source>
</evidence>